<accession>A0A1I1VNY6</accession>
<evidence type="ECO:0000256" key="1">
    <source>
        <dbReference type="SAM" id="MobiDB-lite"/>
    </source>
</evidence>
<dbReference type="AlphaFoldDB" id="A0A1I1VNY6"/>
<proteinExistence type="predicted"/>
<sequence>MPADGRIGLPRREETVTRPLRRRTPARSSARLPGVLLIGTATYAARYGLTTWLGTLA</sequence>
<feature type="region of interest" description="Disordered" evidence="1">
    <location>
        <begin position="1"/>
        <end position="27"/>
    </location>
</feature>
<organism evidence="2 3">
    <name type="scientific">Actinopolyspora alba</name>
    <dbReference type="NCBI Taxonomy" id="673379"/>
    <lineage>
        <taxon>Bacteria</taxon>
        <taxon>Bacillati</taxon>
        <taxon>Actinomycetota</taxon>
        <taxon>Actinomycetes</taxon>
        <taxon>Actinopolysporales</taxon>
        <taxon>Actinopolysporaceae</taxon>
        <taxon>Actinopolyspora</taxon>
        <taxon>Actinopolyspora alba group</taxon>
    </lineage>
</organism>
<keyword evidence="3" id="KW-1185">Reference proteome</keyword>
<reference evidence="3" key="1">
    <citation type="submission" date="2016-10" db="EMBL/GenBank/DDBJ databases">
        <authorList>
            <person name="Varghese N."/>
            <person name="Submissions S."/>
        </authorList>
    </citation>
    <scope>NUCLEOTIDE SEQUENCE [LARGE SCALE GENOMIC DNA]</scope>
    <source>
        <strain evidence="3">DSM 45004</strain>
    </source>
</reference>
<evidence type="ECO:0000313" key="2">
    <source>
        <dbReference type="EMBL" id="SFD84736.1"/>
    </source>
</evidence>
<dbReference type="Proteomes" id="UP000198716">
    <property type="component" value="Unassembled WGS sequence"/>
</dbReference>
<name>A0A1I1VNY6_9ACTN</name>
<evidence type="ECO:0000313" key="3">
    <source>
        <dbReference type="Proteomes" id="UP000198716"/>
    </source>
</evidence>
<dbReference type="EMBL" id="FOMZ01000004">
    <property type="protein sequence ID" value="SFD84736.1"/>
    <property type="molecule type" value="Genomic_DNA"/>
</dbReference>
<protein>
    <submittedName>
        <fullName evidence="2">Uncharacterized protein</fullName>
    </submittedName>
</protein>
<gene>
    <name evidence="2" type="ORF">SAMN04487819_10455</name>
</gene>